<protein>
    <submittedName>
        <fullName evidence="2">Uncharacterized protein</fullName>
    </submittedName>
</protein>
<feature type="compositionally biased region" description="Basic and acidic residues" evidence="1">
    <location>
        <begin position="85"/>
        <end position="100"/>
    </location>
</feature>
<feature type="compositionally biased region" description="Basic and acidic residues" evidence="1">
    <location>
        <begin position="110"/>
        <end position="119"/>
    </location>
</feature>
<feature type="region of interest" description="Disordered" evidence="1">
    <location>
        <begin position="1"/>
        <end position="119"/>
    </location>
</feature>
<accession>A0A317XWX6</accession>
<dbReference type="EMBL" id="KZ819188">
    <property type="protein sequence ID" value="PWZ02612.1"/>
    <property type="molecule type" value="Genomic_DNA"/>
</dbReference>
<gene>
    <name evidence="2" type="ORF">BCV70DRAFT_196854</name>
</gene>
<name>A0A317XWX6_9BASI</name>
<dbReference type="AlphaFoldDB" id="A0A317XWX6"/>
<feature type="compositionally biased region" description="Low complexity" evidence="1">
    <location>
        <begin position="33"/>
        <end position="83"/>
    </location>
</feature>
<dbReference type="InParanoid" id="A0A317XWX6"/>
<evidence type="ECO:0000313" key="3">
    <source>
        <dbReference type="Proteomes" id="UP000246740"/>
    </source>
</evidence>
<evidence type="ECO:0000256" key="1">
    <source>
        <dbReference type="SAM" id="MobiDB-lite"/>
    </source>
</evidence>
<dbReference type="STRING" id="1882483.A0A317XWX6"/>
<organism evidence="2 3">
    <name type="scientific">Testicularia cyperi</name>
    <dbReference type="NCBI Taxonomy" id="1882483"/>
    <lineage>
        <taxon>Eukaryota</taxon>
        <taxon>Fungi</taxon>
        <taxon>Dikarya</taxon>
        <taxon>Basidiomycota</taxon>
        <taxon>Ustilaginomycotina</taxon>
        <taxon>Ustilaginomycetes</taxon>
        <taxon>Ustilaginales</taxon>
        <taxon>Anthracoideaceae</taxon>
        <taxon>Testicularia</taxon>
    </lineage>
</organism>
<sequence length="128" mass="13739">MGAHIRLARSAMGRCVQSPATPLARRSTFRLFATKSSPSSMSTRSTSASSGPSTRTDTVHQSTSTTKTTDQPPSPAKIPSSAPMLKRDQELLQKLLDRDGGSAGISTLDGRYEEGLGPETKKNMFRLI</sequence>
<evidence type="ECO:0000313" key="2">
    <source>
        <dbReference type="EMBL" id="PWZ02612.1"/>
    </source>
</evidence>
<reference evidence="2 3" key="1">
    <citation type="journal article" date="2018" name="Mol. Biol. Evol.">
        <title>Broad Genomic Sampling Reveals a Smut Pathogenic Ancestry of the Fungal Clade Ustilaginomycotina.</title>
        <authorList>
            <person name="Kijpornyongpan T."/>
            <person name="Mondo S.J."/>
            <person name="Barry K."/>
            <person name="Sandor L."/>
            <person name="Lee J."/>
            <person name="Lipzen A."/>
            <person name="Pangilinan J."/>
            <person name="LaButti K."/>
            <person name="Hainaut M."/>
            <person name="Henrissat B."/>
            <person name="Grigoriev I.V."/>
            <person name="Spatafora J.W."/>
            <person name="Aime M.C."/>
        </authorList>
    </citation>
    <scope>NUCLEOTIDE SEQUENCE [LARGE SCALE GENOMIC DNA]</scope>
    <source>
        <strain evidence="2 3">MCA 3645</strain>
    </source>
</reference>
<keyword evidence="3" id="KW-1185">Reference proteome</keyword>
<dbReference type="Proteomes" id="UP000246740">
    <property type="component" value="Unassembled WGS sequence"/>
</dbReference>
<proteinExistence type="predicted"/>
<dbReference type="OrthoDB" id="2157103at2759"/>